<gene>
    <name evidence="1" type="ORF">CGZ75_03270</name>
</gene>
<evidence type="ECO:0000313" key="2">
    <source>
        <dbReference type="Proteomes" id="UP000215145"/>
    </source>
</evidence>
<dbReference type="AlphaFoldDB" id="A0A229P0U6"/>
<dbReference type="OrthoDB" id="1201990at2"/>
<reference evidence="1 2" key="1">
    <citation type="submission" date="2017-07" db="EMBL/GenBank/DDBJ databases">
        <title>Paenibacillus herberti R33 genome sequencing and assembly.</title>
        <authorList>
            <person name="Su W."/>
        </authorList>
    </citation>
    <scope>NUCLEOTIDE SEQUENCE [LARGE SCALE GENOMIC DNA]</scope>
    <source>
        <strain evidence="1 2">R33</strain>
    </source>
</reference>
<dbReference type="Proteomes" id="UP000215145">
    <property type="component" value="Unassembled WGS sequence"/>
</dbReference>
<keyword evidence="2" id="KW-1185">Reference proteome</keyword>
<evidence type="ECO:0008006" key="3">
    <source>
        <dbReference type="Google" id="ProtNLM"/>
    </source>
</evidence>
<comment type="caution">
    <text evidence="1">The sequence shown here is derived from an EMBL/GenBank/DDBJ whole genome shotgun (WGS) entry which is preliminary data.</text>
</comment>
<evidence type="ECO:0000313" key="1">
    <source>
        <dbReference type="EMBL" id="OXM15758.1"/>
    </source>
</evidence>
<dbReference type="SUPFAM" id="SSF52540">
    <property type="entry name" value="P-loop containing nucleoside triphosphate hydrolases"/>
    <property type="match status" value="1"/>
</dbReference>
<dbReference type="EMBL" id="NMUQ01000001">
    <property type="protein sequence ID" value="OXM15758.1"/>
    <property type="molecule type" value="Genomic_DNA"/>
</dbReference>
<protein>
    <recommendedName>
        <fullName evidence="3">Shikimate kinase</fullName>
    </recommendedName>
</protein>
<dbReference type="InterPro" id="IPR027417">
    <property type="entry name" value="P-loop_NTPase"/>
</dbReference>
<dbReference type="Gene3D" id="3.40.50.300">
    <property type="entry name" value="P-loop containing nucleotide triphosphate hydrolases"/>
    <property type="match status" value="1"/>
</dbReference>
<sequence>MNKILIIGIVASGKTTLAKRLSIQLNIPWYELDCIVHHRTSEASYKRTADEQVEVIMSIDEQGTSK</sequence>
<proteinExistence type="predicted"/>
<accession>A0A229P0U6</accession>
<name>A0A229P0U6_9BACL</name>
<organism evidence="1 2">
    <name type="scientific">Paenibacillus herberti</name>
    <dbReference type="NCBI Taxonomy" id="1619309"/>
    <lineage>
        <taxon>Bacteria</taxon>
        <taxon>Bacillati</taxon>
        <taxon>Bacillota</taxon>
        <taxon>Bacilli</taxon>
        <taxon>Bacillales</taxon>
        <taxon>Paenibacillaceae</taxon>
        <taxon>Paenibacillus</taxon>
    </lineage>
</organism>
<dbReference type="RefSeq" id="WP_089522850.1">
    <property type="nucleotide sequence ID" value="NZ_NMUQ01000001.1"/>
</dbReference>